<keyword evidence="3" id="KW-1185">Reference proteome</keyword>
<dbReference type="Pfam" id="PF21814">
    <property type="entry name" value="DUF6883"/>
    <property type="match status" value="1"/>
</dbReference>
<dbReference type="KEGG" id="rsin:B6N60_03219"/>
<name>A0A975T9D9_9NOST</name>
<sequence length="118" mass="13574">MEGSNSTNIIPNAEKGVIDIRKLRDYSLNRDHPTGKDKARLFSSILGMTAENAEELRQIILEQVKIQEACLNKSDQHGQRYYVDFTLNRQNRSATIRSCWIIEPGADFPKLTSCYIKW</sequence>
<evidence type="ECO:0000259" key="1">
    <source>
        <dbReference type="Pfam" id="PF21814"/>
    </source>
</evidence>
<protein>
    <recommendedName>
        <fullName evidence="1">DUF6883 domain-containing protein</fullName>
    </recommendedName>
</protein>
<gene>
    <name evidence="2" type="ORF">B6N60_03219</name>
</gene>
<proteinExistence type="predicted"/>
<evidence type="ECO:0000313" key="2">
    <source>
        <dbReference type="EMBL" id="QXE24514.1"/>
    </source>
</evidence>
<dbReference type="AlphaFoldDB" id="A0A975T9D9"/>
<feature type="domain" description="DUF6883" evidence="1">
    <location>
        <begin position="10"/>
        <end position="116"/>
    </location>
</feature>
<reference evidence="2" key="1">
    <citation type="submission" date="2017-04" db="EMBL/GenBank/DDBJ databases">
        <title>Genome deletions in a multicellular cyanobacterial endosymbiont for morphological adaptation in marine diatoms.</title>
        <authorList>
            <person name="Wang Y."/>
            <person name="Gao H."/>
            <person name="Li R."/>
            <person name="Xu X."/>
        </authorList>
    </citation>
    <scope>NUCLEOTIDE SEQUENCE</scope>
    <source>
        <strain evidence="2">FACHB 800</strain>
    </source>
</reference>
<dbReference type="EMBL" id="CP021056">
    <property type="protein sequence ID" value="QXE24514.1"/>
    <property type="molecule type" value="Genomic_DNA"/>
</dbReference>
<organism evidence="2 3">
    <name type="scientific">Richelia sinica FACHB-800</name>
    <dbReference type="NCBI Taxonomy" id="1357546"/>
    <lineage>
        <taxon>Bacteria</taxon>
        <taxon>Bacillati</taxon>
        <taxon>Cyanobacteriota</taxon>
        <taxon>Cyanophyceae</taxon>
        <taxon>Nostocales</taxon>
        <taxon>Nostocaceae</taxon>
        <taxon>Richelia</taxon>
    </lineage>
</organism>
<dbReference type="InterPro" id="IPR049250">
    <property type="entry name" value="DUF6883"/>
</dbReference>
<evidence type="ECO:0000313" key="3">
    <source>
        <dbReference type="Proteomes" id="UP000683511"/>
    </source>
</evidence>
<dbReference type="Proteomes" id="UP000683511">
    <property type="component" value="Chromosome"/>
</dbReference>
<dbReference type="RefSeq" id="WP_190601374.1">
    <property type="nucleotide sequence ID" value="NZ_CP021056.1"/>
</dbReference>
<accession>A0A975T9D9</accession>